<dbReference type="EMBL" id="BJVY01000001">
    <property type="protein sequence ID" value="GEL68549.1"/>
    <property type="molecule type" value="Genomic_DNA"/>
</dbReference>
<keyword evidence="1" id="KW-0812">Transmembrane</keyword>
<name>A0A511H6Y1_9BACT</name>
<dbReference type="GO" id="GO:0015097">
    <property type="term" value="F:mercury ion transmembrane transporter activity"/>
    <property type="evidence" value="ECO:0007669"/>
    <property type="project" value="InterPro"/>
</dbReference>
<keyword evidence="1" id="KW-1133">Transmembrane helix</keyword>
<dbReference type="Proteomes" id="UP000321224">
    <property type="component" value="Unassembled WGS sequence"/>
</dbReference>
<comment type="caution">
    <text evidence="2">The sequence shown here is derived from an EMBL/GenBank/DDBJ whole genome shotgun (WGS) entry which is preliminary data.</text>
</comment>
<proteinExistence type="predicted"/>
<reference evidence="3 4" key="1">
    <citation type="submission" date="2016-10" db="EMBL/GenBank/DDBJ databases">
        <authorList>
            <person name="Varghese N."/>
            <person name="Submissions S."/>
        </authorList>
    </citation>
    <scope>NUCLEOTIDE SEQUENCE [LARGE SCALE GENOMIC DNA]</scope>
    <source>
        <strain evidence="3 4">DSM 2260</strain>
    </source>
</reference>
<evidence type="ECO:0000256" key="1">
    <source>
        <dbReference type="SAM" id="Phobius"/>
    </source>
</evidence>
<dbReference type="Pfam" id="PF03203">
    <property type="entry name" value="MerC"/>
    <property type="match status" value="1"/>
</dbReference>
<sequence>MLVPLLACAVCPTCLATYAQVLSFLGVGLSLTESAHQVLLAVAVTVSLAVSGWRLRRLRRVGPLLVTAAGCALLVLGHALEEDPVLTWSGVVVLLAGGLWERRVWRRIFTRGSACEHPAVQP</sequence>
<dbReference type="Proteomes" id="UP000198717">
    <property type="component" value="Unassembled WGS sequence"/>
</dbReference>
<evidence type="ECO:0000313" key="4">
    <source>
        <dbReference type="Proteomes" id="UP000198717"/>
    </source>
</evidence>
<keyword evidence="4" id="KW-1185">Reference proteome</keyword>
<keyword evidence="1" id="KW-0472">Membrane</keyword>
<feature type="transmembrane region" description="Helical" evidence="1">
    <location>
        <begin position="85"/>
        <end position="101"/>
    </location>
</feature>
<protein>
    <submittedName>
        <fullName evidence="3">MerC mercury resistance protein</fullName>
    </submittedName>
</protein>
<gene>
    <name evidence="2" type="ORF">MVI01_03330</name>
    <name evidence="3" type="ORF">SAMN04488504_105251</name>
</gene>
<accession>A0A511H6Y1</accession>
<reference evidence="2 5" key="2">
    <citation type="submission" date="2019-07" db="EMBL/GenBank/DDBJ databases">
        <title>Whole genome shotgun sequence of Myxococcus virescens NBRC 100334.</title>
        <authorList>
            <person name="Hosoyama A."/>
            <person name="Uohara A."/>
            <person name="Ohji S."/>
            <person name="Ichikawa N."/>
        </authorList>
    </citation>
    <scope>NUCLEOTIDE SEQUENCE [LARGE SCALE GENOMIC DNA]</scope>
    <source>
        <strain evidence="2 5">NBRC 100334</strain>
    </source>
</reference>
<evidence type="ECO:0000313" key="2">
    <source>
        <dbReference type="EMBL" id="GEL68549.1"/>
    </source>
</evidence>
<evidence type="ECO:0000313" key="3">
    <source>
        <dbReference type="EMBL" id="SDE25148.1"/>
    </source>
</evidence>
<evidence type="ECO:0000313" key="5">
    <source>
        <dbReference type="Proteomes" id="UP000321224"/>
    </source>
</evidence>
<organism evidence="2 5">
    <name type="scientific">Myxococcus virescens</name>
    <dbReference type="NCBI Taxonomy" id="83456"/>
    <lineage>
        <taxon>Bacteria</taxon>
        <taxon>Pseudomonadati</taxon>
        <taxon>Myxococcota</taxon>
        <taxon>Myxococcia</taxon>
        <taxon>Myxococcales</taxon>
        <taxon>Cystobacterineae</taxon>
        <taxon>Myxococcaceae</taxon>
        <taxon>Myxococcus</taxon>
    </lineage>
</organism>
<dbReference type="GO" id="GO:0016020">
    <property type="term" value="C:membrane"/>
    <property type="evidence" value="ECO:0007669"/>
    <property type="project" value="InterPro"/>
</dbReference>
<dbReference type="EMBL" id="FNAJ01000005">
    <property type="protein sequence ID" value="SDE25148.1"/>
    <property type="molecule type" value="Genomic_DNA"/>
</dbReference>
<dbReference type="AlphaFoldDB" id="A0A511H6Y1"/>
<feature type="transmembrane region" description="Helical" evidence="1">
    <location>
        <begin position="61"/>
        <end position="79"/>
    </location>
</feature>
<dbReference type="InterPro" id="IPR004891">
    <property type="entry name" value="Mercury-R_MerC"/>
</dbReference>
<feature type="transmembrane region" description="Helical" evidence="1">
    <location>
        <begin position="35"/>
        <end position="54"/>
    </location>
</feature>